<keyword evidence="6 12" id="KW-0808">Transferase</keyword>
<keyword evidence="10 12" id="KW-0100">Branched-chain amino acid biosynthesis</keyword>
<dbReference type="GO" id="GO:0003984">
    <property type="term" value="F:acetolactate synthase activity"/>
    <property type="evidence" value="ECO:0007669"/>
    <property type="project" value="UniProtKB-EC"/>
</dbReference>
<dbReference type="InterPro" id="IPR045229">
    <property type="entry name" value="TPP_enz"/>
</dbReference>
<dbReference type="SUPFAM" id="SSF52467">
    <property type="entry name" value="DHS-like NAD/FAD-binding domain"/>
    <property type="match status" value="1"/>
</dbReference>
<dbReference type="GO" id="GO:0005948">
    <property type="term" value="C:acetolactate synthase complex"/>
    <property type="evidence" value="ECO:0007669"/>
    <property type="project" value="TreeGrafter"/>
</dbReference>
<dbReference type="InterPro" id="IPR012001">
    <property type="entry name" value="Thiamin_PyroP_enz_TPP-bd_dom"/>
</dbReference>
<dbReference type="GO" id="GO:0030976">
    <property type="term" value="F:thiamine pyrophosphate binding"/>
    <property type="evidence" value="ECO:0007669"/>
    <property type="project" value="UniProtKB-UniRule"/>
</dbReference>
<dbReference type="PANTHER" id="PTHR18968">
    <property type="entry name" value="THIAMINE PYROPHOSPHATE ENZYMES"/>
    <property type="match status" value="1"/>
</dbReference>
<dbReference type="RefSeq" id="WP_009531789.1">
    <property type="nucleotide sequence ID" value="NZ_ALNK01000040.1"/>
</dbReference>
<feature type="domain" description="Thiamine pyrophosphate enzyme central" evidence="13">
    <location>
        <begin position="189"/>
        <end position="323"/>
    </location>
</feature>
<dbReference type="Proteomes" id="UP000005244">
    <property type="component" value="Unassembled WGS sequence"/>
</dbReference>
<dbReference type="GO" id="GO:0009099">
    <property type="term" value="P:L-valine biosynthetic process"/>
    <property type="evidence" value="ECO:0007669"/>
    <property type="project" value="UniProtKB-UniPathway"/>
</dbReference>
<comment type="catalytic activity">
    <reaction evidence="11 12">
        <text>2 pyruvate + H(+) = (2S)-2-acetolactate + CO2</text>
        <dbReference type="Rhea" id="RHEA:25249"/>
        <dbReference type="ChEBI" id="CHEBI:15361"/>
        <dbReference type="ChEBI" id="CHEBI:15378"/>
        <dbReference type="ChEBI" id="CHEBI:16526"/>
        <dbReference type="ChEBI" id="CHEBI:58476"/>
        <dbReference type="EC" id="2.2.1.6"/>
    </reaction>
</comment>
<dbReference type="PANTHER" id="PTHR18968:SF13">
    <property type="entry name" value="ACETOLACTATE SYNTHASE CATALYTIC SUBUNIT, MITOCHONDRIAL"/>
    <property type="match status" value="1"/>
</dbReference>
<dbReference type="CDD" id="cd07035">
    <property type="entry name" value="TPP_PYR_POX_like"/>
    <property type="match status" value="1"/>
</dbReference>
<dbReference type="Gene3D" id="3.40.50.1220">
    <property type="entry name" value="TPP-binding domain"/>
    <property type="match status" value="1"/>
</dbReference>
<feature type="domain" description="Thiamine pyrophosphate enzyme TPP-binding" evidence="14">
    <location>
        <begin position="378"/>
        <end position="526"/>
    </location>
</feature>
<dbReference type="AlphaFoldDB" id="J5U3I3"/>
<dbReference type="NCBIfam" id="TIGR00118">
    <property type="entry name" value="acolac_lg"/>
    <property type="match status" value="1"/>
</dbReference>
<dbReference type="GO" id="GO:0000287">
    <property type="term" value="F:magnesium ion binding"/>
    <property type="evidence" value="ECO:0007669"/>
    <property type="project" value="UniProtKB-UniRule"/>
</dbReference>
<dbReference type="InterPro" id="IPR039368">
    <property type="entry name" value="AHAS_TPP"/>
</dbReference>
<sequence>MNGSHILVNTLLELGVDTVFGYPGGSVLNIYDAMYDYQDRIKNIITSTEQGAAHAADGYARSTGKVGVALATSGPGATNLITGIATAFMDSVPVVYITGNVAQNLIGKDSFQEVYTTGITMAITKHNFVVREVGKIADTIREAFRIADSGRKGPVLVDFPKDVTIAEGDYEVKKAETKIKKEFDDEKLLEKIADLINKSKKPVIYSGGGVIASNAYQELRDLIEKSCIPACNSIMGIGNLDYNRYFLGMVGMHGRVSTNYAIDNSDLIIAIGTRFSDRTVTNTDKFAPRAKIIHIDIDASEIRKNVDIDYYVIGDVKDILAKLLPKIQKQERDKWLGEIENWKKLDYLQGSSPNSINPKELFEKLSDMVGDDSILVTDVGQHQMWACQYCKVTKPRQFLTSAGLGTMGYGYGAAIGAKIANPEKTVVHITGDGSFHMNLNEVATAVRYDVKIITVILNNGNLGMVKQLQHYLHNKRYAYSNFERSTDYVKLADSFGADGYRCYNMLQFEESFANAIKNYKSAIIECKISGDEQVLPMIPANGTIDDLIVSH</sequence>
<keyword evidence="9 12" id="KW-0786">Thiamine pyrophosphate</keyword>
<evidence type="ECO:0000256" key="10">
    <source>
        <dbReference type="ARBA" id="ARBA00023304"/>
    </source>
</evidence>
<accession>J5U3I3</accession>
<dbReference type="Pfam" id="PF02775">
    <property type="entry name" value="TPP_enzyme_C"/>
    <property type="match status" value="1"/>
</dbReference>
<keyword evidence="17" id="KW-1185">Reference proteome</keyword>
<keyword evidence="7 12" id="KW-0479">Metal-binding</keyword>
<evidence type="ECO:0000256" key="1">
    <source>
        <dbReference type="ARBA" id="ARBA00004974"/>
    </source>
</evidence>
<evidence type="ECO:0000259" key="14">
    <source>
        <dbReference type="Pfam" id="PF02775"/>
    </source>
</evidence>
<comment type="cofactor">
    <cofactor evidence="12">
        <name>Mg(2+)</name>
        <dbReference type="ChEBI" id="CHEBI:18420"/>
    </cofactor>
    <text evidence="12">Binds 1 Mg(2+) ion per subunit.</text>
</comment>
<dbReference type="PATRIC" id="fig|796941.3.peg.2246"/>
<comment type="cofactor">
    <cofactor evidence="12">
        <name>thiamine diphosphate</name>
        <dbReference type="ChEBI" id="CHEBI:58937"/>
    </cofactor>
    <text evidence="12">Binds 1 thiamine pyrophosphate per subunit.</text>
</comment>
<dbReference type="InterPro" id="IPR000399">
    <property type="entry name" value="TPP-bd_CS"/>
</dbReference>
<dbReference type="GO" id="GO:0009097">
    <property type="term" value="P:isoleucine biosynthetic process"/>
    <property type="evidence" value="ECO:0007669"/>
    <property type="project" value="UniProtKB-UniPathway"/>
</dbReference>
<dbReference type="PROSITE" id="PS00187">
    <property type="entry name" value="TPP_ENZYMES"/>
    <property type="match status" value="1"/>
</dbReference>
<evidence type="ECO:0000256" key="11">
    <source>
        <dbReference type="ARBA" id="ARBA00048670"/>
    </source>
</evidence>
<evidence type="ECO:0000259" key="13">
    <source>
        <dbReference type="Pfam" id="PF00205"/>
    </source>
</evidence>
<dbReference type="InterPro" id="IPR011766">
    <property type="entry name" value="TPP_enzyme_TPP-bd"/>
</dbReference>
<dbReference type="OrthoDB" id="4494979at2"/>
<gene>
    <name evidence="16" type="primary">ilvB_1</name>
    <name evidence="16" type="ORF">HMPREF1143_0161</name>
</gene>
<evidence type="ECO:0000256" key="3">
    <source>
        <dbReference type="ARBA" id="ARBA00007812"/>
    </source>
</evidence>
<dbReference type="Pfam" id="PF02776">
    <property type="entry name" value="TPP_enzyme_N"/>
    <property type="match status" value="1"/>
</dbReference>
<evidence type="ECO:0000256" key="8">
    <source>
        <dbReference type="ARBA" id="ARBA00022842"/>
    </source>
</evidence>
<evidence type="ECO:0000256" key="12">
    <source>
        <dbReference type="RuleBase" id="RU003591"/>
    </source>
</evidence>
<keyword evidence="8 12" id="KW-0460">Magnesium</keyword>
<dbReference type="Pfam" id="PF00205">
    <property type="entry name" value="TPP_enzyme_M"/>
    <property type="match status" value="1"/>
</dbReference>
<dbReference type="EMBL" id="ALNK01000040">
    <property type="protein sequence ID" value="EJU19519.1"/>
    <property type="molecule type" value="Genomic_DNA"/>
</dbReference>
<protein>
    <recommendedName>
        <fullName evidence="4 12">Acetolactate synthase</fullName>
        <ecNumber evidence="4 12">2.2.1.6</ecNumber>
    </recommendedName>
</protein>
<comment type="pathway">
    <text evidence="2 12">Amino-acid biosynthesis; L-valine biosynthesis; L-valine from pyruvate: step 1/4.</text>
</comment>
<comment type="similarity">
    <text evidence="3 12">Belongs to the TPP enzyme family.</text>
</comment>
<dbReference type="Gene3D" id="3.40.50.970">
    <property type="match status" value="2"/>
</dbReference>
<feature type="domain" description="Thiamine pyrophosphate enzyme N-terminal TPP-binding" evidence="15">
    <location>
        <begin position="1"/>
        <end position="114"/>
    </location>
</feature>
<dbReference type="UniPathway" id="UPA00049">
    <property type="reaction ID" value="UER00059"/>
</dbReference>
<evidence type="ECO:0000313" key="17">
    <source>
        <dbReference type="Proteomes" id="UP000005244"/>
    </source>
</evidence>
<dbReference type="CDD" id="cd02015">
    <property type="entry name" value="TPP_AHAS"/>
    <property type="match status" value="1"/>
</dbReference>
<dbReference type="EC" id="2.2.1.6" evidence="4 12"/>
<proteinExistence type="inferred from homology"/>
<reference evidence="16 17" key="1">
    <citation type="submission" date="2012-07" db="EMBL/GenBank/DDBJ databases">
        <authorList>
            <person name="Durkin A.S."/>
            <person name="McCorrison J."/>
            <person name="Torralba M."/>
            <person name="Gillis M."/>
            <person name="Methe B."/>
            <person name="Sutton G."/>
            <person name="Nelson K.E."/>
        </authorList>
    </citation>
    <scope>NUCLEOTIDE SEQUENCE [LARGE SCALE GENOMIC DNA]</scope>
    <source>
        <strain evidence="16 17">OBRC8</strain>
    </source>
</reference>
<keyword evidence="5 12" id="KW-0028">Amino-acid biosynthesis</keyword>
<dbReference type="InterPro" id="IPR029061">
    <property type="entry name" value="THDP-binding"/>
</dbReference>
<name>J5U3I3_9FIRM</name>
<evidence type="ECO:0000256" key="6">
    <source>
        <dbReference type="ARBA" id="ARBA00022679"/>
    </source>
</evidence>
<dbReference type="GO" id="GO:0050660">
    <property type="term" value="F:flavin adenine dinucleotide binding"/>
    <property type="evidence" value="ECO:0007669"/>
    <property type="project" value="InterPro"/>
</dbReference>
<dbReference type="FunFam" id="3.40.50.970:FF:000007">
    <property type="entry name" value="Acetolactate synthase"/>
    <property type="match status" value="1"/>
</dbReference>
<dbReference type="SUPFAM" id="SSF52518">
    <property type="entry name" value="Thiamin diphosphate-binding fold (THDP-binding)"/>
    <property type="match status" value="2"/>
</dbReference>
<dbReference type="UniPathway" id="UPA00047">
    <property type="reaction ID" value="UER00055"/>
</dbReference>
<evidence type="ECO:0000313" key="16">
    <source>
        <dbReference type="EMBL" id="EJU19519.1"/>
    </source>
</evidence>
<comment type="caution">
    <text evidence="16">The sequence shown here is derived from an EMBL/GenBank/DDBJ whole genome shotgun (WGS) entry which is preliminary data.</text>
</comment>
<evidence type="ECO:0000256" key="2">
    <source>
        <dbReference type="ARBA" id="ARBA00005025"/>
    </source>
</evidence>
<evidence type="ECO:0000256" key="5">
    <source>
        <dbReference type="ARBA" id="ARBA00022605"/>
    </source>
</evidence>
<dbReference type="InterPro" id="IPR012846">
    <property type="entry name" value="Acetolactate_synth_lsu"/>
</dbReference>
<evidence type="ECO:0000256" key="9">
    <source>
        <dbReference type="ARBA" id="ARBA00023052"/>
    </source>
</evidence>
<organism evidence="16 17">
    <name type="scientific">Peptoanaerobacter stomatis</name>
    <dbReference type="NCBI Taxonomy" id="796937"/>
    <lineage>
        <taxon>Bacteria</taxon>
        <taxon>Bacillati</taxon>
        <taxon>Bacillota</taxon>
        <taxon>Clostridia</taxon>
        <taxon>Peptostreptococcales</taxon>
        <taxon>Filifactoraceae</taxon>
        <taxon>Peptoanaerobacter</taxon>
    </lineage>
</organism>
<dbReference type="FunFam" id="3.40.50.1220:FF:000008">
    <property type="entry name" value="Acetolactate synthase"/>
    <property type="match status" value="1"/>
</dbReference>
<comment type="pathway">
    <text evidence="1 12">Amino-acid biosynthesis; L-isoleucine biosynthesis; L-isoleucine from 2-oxobutanoate: step 1/4.</text>
</comment>
<evidence type="ECO:0000256" key="4">
    <source>
        <dbReference type="ARBA" id="ARBA00013145"/>
    </source>
</evidence>
<dbReference type="InterPro" id="IPR029035">
    <property type="entry name" value="DHS-like_NAD/FAD-binding_dom"/>
</dbReference>
<evidence type="ECO:0000256" key="7">
    <source>
        <dbReference type="ARBA" id="ARBA00022723"/>
    </source>
</evidence>
<evidence type="ECO:0000259" key="15">
    <source>
        <dbReference type="Pfam" id="PF02776"/>
    </source>
</evidence>
<dbReference type="InterPro" id="IPR012000">
    <property type="entry name" value="Thiamin_PyroP_enz_cen_dom"/>
</dbReference>